<feature type="signal peptide" evidence="2">
    <location>
        <begin position="1"/>
        <end position="24"/>
    </location>
</feature>
<gene>
    <name evidence="4" type="ORF">ACJDT4_13905</name>
</gene>
<evidence type="ECO:0000313" key="4">
    <source>
        <dbReference type="EMBL" id="MFL0251511.1"/>
    </source>
</evidence>
<sequence>MNKKLVSLVTMASIIFTSASPAFAKNFTSKQNVALNHAWTVTFNKPVNTNEAFENVYIKDNNGNKITTRIDFNDDHTKMTISPDDGYKPNSTYTLVVDDIVDDKGDKLSDNATMQFTTVNEAQQGGFDINKVYANGSTDNVSSNVEPNAVFDLELSKNIDSSTLSNVTVTDKDGNKANVKVTANKSEIDIAPNNVFCDDTKTITLPRNAFKCNTAYTISLNGVKSTDGQDILTKTYSFTTRDYKLDPTISGICDDDYFKFASQYDSDLFHPVDSATGYIKRALWPAHDNNGTIVFDNDKTFGTPYQVSNDWNKYANLQARNQYNLAVQFRKQYSKITAKDSSYAGKMVDMSNWANIVNEASFGVCDNANASMSDSMITARVYSSYSLSSRSLDTVDLFSSHQDDMKNILRSSAHPQIYMIVPYYDGVDLSIQRLYLYQELVSLFGYDYASEIYDYMYKESHSPNSVQDVMQKVQIGNITIWAEDGQFLFKY</sequence>
<evidence type="ECO:0000256" key="1">
    <source>
        <dbReference type="ARBA" id="ARBA00022729"/>
    </source>
</evidence>
<dbReference type="Gene3D" id="2.60.40.1220">
    <property type="match status" value="1"/>
</dbReference>
<protein>
    <submittedName>
        <fullName evidence="4">Ig-like domain-containing protein</fullName>
    </submittedName>
</protein>
<dbReference type="RefSeq" id="WP_406788165.1">
    <property type="nucleotide sequence ID" value="NZ_JBJIAA010000011.1"/>
</dbReference>
<name>A0ABW8TG72_9CLOT</name>
<evidence type="ECO:0000313" key="5">
    <source>
        <dbReference type="Proteomes" id="UP001623592"/>
    </source>
</evidence>
<evidence type="ECO:0000259" key="3">
    <source>
        <dbReference type="Pfam" id="PF13205"/>
    </source>
</evidence>
<feature type="chain" id="PRO_5046088720" evidence="2">
    <location>
        <begin position="25"/>
        <end position="491"/>
    </location>
</feature>
<dbReference type="Pfam" id="PF13205">
    <property type="entry name" value="Big_5"/>
    <property type="match status" value="1"/>
</dbReference>
<comment type="caution">
    <text evidence="4">The sequence shown here is derived from an EMBL/GenBank/DDBJ whole genome shotgun (WGS) entry which is preliminary data.</text>
</comment>
<accession>A0ABW8TG72</accession>
<organism evidence="4 5">
    <name type="scientific">Clostridium neuense</name>
    <dbReference type="NCBI Taxonomy" id="1728934"/>
    <lineage>
        <taxon>Bacteria</taxon>
        <taxon>Bacillati</taxon>
        <taxon>Bacillota</taxon>
        <taxon>Clostridia</taxon>
        <taxon>Eubacteriales</taxon>
        <taxon>Clostridiaceae</taxon>
        <taxon>Clostridium</taxon>
    </lineage>
</organism>
<dbReference type="InterPro" id="IPR014755">
    <property type="entry name" value="Cu-Rt/internalin_Ig-like"/>
</dbReference>
<keyword evidence="5" id="KW-1185">Reference proteome</keyword>
<dbReference type="EMBL" id="JBJIAA010000011">
    <property type="protein sequence ID" value="MFL0251511.1"/>
    <property type="molecule type" value="Genomic_DNA"/>
</dbReference>
<dbReference type="InterPro" id="IPR032812">
    <property type="entry name" value="SbsA_Ig"/>
</dbReference>
<feature type="domain" description="SbsA Ig-like" evidence="3">
    <location>
        <begin position="30"/>
        <end position="118"/>
    </location>
</feature>
<dbReference type="Proteomes" id="UP001623592">
    <property type="component" value="Unassembled WGS sequence"/>
</dbReference>
<keyword evidence="1 2" id="KW-0732">Signal</keyword>
<evidence type="ECO:0000256" key="2">
    <source>
        <dbReference type="SAM" id="SignalP"/>
    </source>
</evidence>
<reference evidence="4 5" key="1">
    <citation type="submission" date="2024-11" db="EMBL/GenBank/DDBJ databases">
        <authorList>
            <person name="Heng Y.C."/>
            <person name="Lim A.C.H."/>
            <person name="Lee J.K.Y."/>
            <person name="Kittelmann S."/>
        </authorList>
    </citation>
    <scope>NUCLEOTIDE SEQUENCE [LARGE SCALE GENOMIC DNA]</scope>
    <source>
        <strain evidence="4 5">WILCCON 0114</strain>
    </source>
</reference>
<proteinExistence type="predicted"/>